<evidence type="ECO:0000313" key="3">
    <source>
        <dbReference type="EMBL" id="ROQ53005.1"/>
    </source>
</evidence>
<reference evidence="3 4" key="1">
    <citation type="submission" date="2018-11" db="EMBL/GenBank/DDBJ databases">
        <title>Genomic analyses of the natural microbiome of Caenorhabditis elegans.</title>
        <authorList>
            <person name="Samuel B."/>
        </authorList>
    </citation>
    <scope>NUCLEOTIDE SEQUENCE [LARGE SCALE GENOMIC DNA]</scope>
    <source>
        <strain evidence="3 4">BIGb0473</strain>
    </source>
</reference>
<sequence length="163" mass="18445">MTAPVPSVDQLKELALPPAVSYWPQTWGWALLAALLLAGLVLWAALRLRRWQRDRYRRQALARLRQLEQAMADQTRRVQALREVPELLKRVALSMPEAPAVAPLHAADWQAFLVSHSRTPLPADFAWQLAQLAYAPDSRLHEIDASALLGYSRAWVEHHHVAA</sequence>
<protein>
    <submittedName>
        <fullName evidence="3">Uncharacterized protein DUF4381</fullName>
    </submittedName>
</protein>
<name>A0A9X8EJA4_PSEPU</name>
<keyword evidence="2" id="KW-0812">Transmembrane</keyword>
<accession>A0A9X8EJA4</accession>
<feature type="coiled-coil region" evidence="1">
    <location>
        <begin position="57"/>
        <end position="84"/>
    </location>
</feature>
<gene>
    <name evidence="3" type="ORF">EDF85_0755</name>
</gene>
<evidence type="ECO:0000256" key="1">
    <source>
        <dbReference type="SAM" id="Coils"/>
    </source>
</evidence>
<organism evidence="3 4">
    <name type="scientific">Pseudomonas putida</name>
    <name type="common">Arthrobacter siderocapsulatus</name>
    <dbReference type="NCBI Taxonomy" id="303"/>
    <lineage>
        <taxon>Bacteria</taxon>
        <taxon>Pseudomonadati</taxon>
        <taxon>Pseudomonadota</taxon>
        <taxon>Gammaproteobacteria</taxon>
        <taxon>Pseudomonadales</taxon>
        <taxon>Pseudomonadaceae</taxon>
        <taxon>Pseudomonas</taxon>
    </lineage>
</organism>
<keyword evidence="2" id="KW-0472">Membrane</keyword>
<dbReference type="Proteomes" id="UP000269115">
    <property type="component" value="Unassembled WGS sequence"/>
</dbReference>
<evidence type="ECO:0000313" key="4">
    <source>
        <dbReference type="Proteomes" id="UP000269115"/>
    </source>
</evidence>
<dbReference type="InterPro" id="IPR025489">
    <property type="entry name" value="DUF4381"/>
</dbReference>
<dbReference type="EMBL" id="RJUR01000011">
    <property type="protein sequence ID" value="ROQ53005.1"/>
    <property type="molecule type" value="Genomic_DNA"/>
</dbReference>
<dbReference type="AlphaFoldDB" id="A0A9X8EJA4"/>
<feature type="transmembrane region" description="Helical" evidence="2">
    <location>
        <begin position="27"/>
        <end position="48"/>
    </location>
</feature>
<comment type="caution">
    <text evidence="3">The sequence shown here is derived from an EMBL/GenBank/DDBJ whole genome shotgun (WGS) entry which is preliminary data.</text>
</comment>
<dbReference type="Pfam" id="PF14316">
    <property type="entry name" value="DUF4381"/>
    <property type="match status" value="1"/>
</dbReference>
<evidence type="ECO:0000256" key="2">
    <source>
        <dbReference type="SAM" id="Phobius"/>
    </source>
</evidence>
<keyword evidence="2" id="KW-1133">Transmembrane helix</keyword>
<dbReference type="RefSeq" id="WP_043859763.1">
    <property type="nucleotide sequence ID" value="NZ_RJUR01000011.1"/>
</dbReference>
<keyword evidence="1" id="KW-0175">Coiled coil</keyword>
<dbReference type="OrthoDB" id="5406089at2"/>
<proteinExistence type="predicted"/>